<comment type="cofactor">
    <cofactor evidence="1">
        <name>Mg(2+)</name>
        <dbReference type="ChEBI" id="CHEBI:18420"/>
    </cofactor>
</comment>
<evidence type="ECO:0000313" key="5">
    <source>
        <dbReference type="EMBL" id="KKU33458.1"/>
    </source>
</evidence>
<reference evidence="5 6" key="1">
    <citation type="journal article" date="2015" name="Nature">
        <title>rRNA introns, odd ribosomes, and small enigmatic genomes across a large radiation of phyla.</title>
        <authorList>
            <person name="Brown C.T."/>
            <person name="Hug L.A."/>
            <person name="Thomas B.C."/>
            <person name="Sharon I."/>
            <person name="Castelle C.J."/>
            <person name="Singh A."/>
            <person name="Wilkins M.J."/>
            <person name="Williams K.H."/>
            <person name="Banfield J.F."/>
        </authorList>
    </citation>
    <scope>NUCLEOTIDE SEQUENCE [LARGE SCALE GENOMIC DNA]</scope>
</reference>
<dbReference type="InterPro" id="IPR015797">
    <property type="entry name" value="NUDIX_hydrolase-like_dom_sf"/>
</dbReference>
<evidence type="ECO:0000256" key="2">
    <source>
        <dbReference type="ARBA" id="ARBA00022801"/>
    </source>
</evidence>
<feature type="coiled-coil region" evidence="3">
    <location>
        <begin position="106"/>
        <end position="133"/>
    </location>
</feature>
<dbReference type="GO" id="GO:0016787">
    <property type="term" value="F:hydrolase activity"/>
    <property type="evidence" value="ECO:0007669"/>
    <property type="project" value="UniProtKB-KW"/>
</dbReference>
<dbReference type="InterPro" id="IPR020084">
    <property type="entry name" value="NUDIX_hydrolase_CS"/>
</dbReference>
<evidence type="ECO:0000313" key="6">
    <source>
        <dbReference type="Proteomes" id="UP000034705"/>
    </source>
</evidence>
<dbReference type="Pfam" id="PF00293">
    <property type="entry name" value="NUDIX"/>
    <property type="match status" value="1"/>
</dbReference>
<dbReference type="GO" id="GO:0005829">
    <property type="term" value="C:cytosol"/>
    <property type="evidence" value="ECO:0007669"/>
    <property type="project" value="TreeGrafter"/>
</dbReference>
<sequence>MTEGGVESGRASCFFRKMSNVQTLSIHSVFLKPMKTNGPWKIKDSQVKYKNPWISVREDQVIRPDGKDGIFGVVEMVAGVSVLPLDDEGFVYLTKEFHYAIEQDSVEVISGAIDEDETELEAAKRELKEELGIEADEWIDLGKLNPFTTVVKSPATMYLARGIKLLEANPEGTEKIDLVKVTFDDAVRMVMESKITHGQSCVLILKASEYLRRRM</sequence>
<proteinExistence type="predicted"/>
<dbReference type="AlphaFoldDB" id="A0A0G1RU01"/>
<dbReference type="EMBL" id="LCMG01000009">
    <property type="protein sequence ID" value="KKU33458.1"/>
    <property type="molecule type" value="Genomic_DNA"/>
</dbReference>
<dbReference type="GO" id="GO:0006753">
    <property type="term" value="P:nucleoside phosphate metabolic process"/>
    <property type="evidence" value="ECO:0007669"/>
    <property type="project" value="TreeGrafter"/>
</dbReference>
<protein>
    <submittedName>
        <fullName evidence="5">Pyrophosphohydrolase related protein</fullName>
    </submittedName>
</protein>
<dbReference type="Proteomes" id="UP000034705">
    <property type="component" value="Unassembled WGS sequence"/>
</dbReference>
<evidence type="ECO:0000256" key="3">
    <source>
        <dbReference type="SAM" id="Coils"/>
    </source>
</evidence>
<dbReference type="PANTHER" id="PTHR11839">
    <property type="entry name" value="UDP/ADP-SUGAR PYROPHOSPHATASE"/>
    <property type="match status" value="1"/>
</dbReference>
<dbReference type="PROSITE" id="PS00893">
    <property type="entry name" value="NUDIX_BOX"/>
    <property type="match status" value="1"/>
</dbReference>
<dbReference type="SUPFAM" id="SSF55811">
    <property type="entry name" value="Nudix"/>
    <property type="match status" value="1"/>
</dbReference>
<dbReference type="InterPro" id="IPR000086">
    <property type="entry name" value="NUDIX_hydrolase_dom"/>
</dbReference>
<keyword evidence="3" id="KW-0175">Coiled coil</keyword>
<accession>A0A0G1RU01</accession>
<dbReference type="GO" id="GO:0019693">
    <property type="term" value="P:ribose phosphate metabolic process"/>
    <property type="evidence" value="ECO:0007669"/>
    <property type="project" value="TreeGrafter"/>
</dbReference>
<evidence type="ECO:0000256" key="1">
    <source>
        <dbReference type="ARBA" id="ARBA00001946"/>
    </source>
</evidence>
<dbReference type="PROSITE" id="PS51462">
    <property type="entry name" value="NUDIX"/>
    <property type="match status" value="1"/>
</dbReference>
<comment type="caution">
    <text evidence="5">The sequence shown here is derived from an EMBL/GenBank/DDBJ whole genome shotgun (WGS) entry which is preliminary data.</text>
</comment>
<gene>
    <name evidence="5" type="ORF">UX45_C0009G0026</name>
</gene>
<name>A0A0G1RU01_9BACT</name>
<evidence type="ECO:0000259" key="4">
    <source>
        <dbReference type="PROSITE" id="PS51462"/>
    </source>
</evidence>
<dbReference type="Gene3D" id="3.90.79.10">
    <property type="entry name" value="Nucleoside Triphosphate Pyrophosphohydrolase"/>
    <property type="match status" value="1"/>
</dbReference>
<organism evidence="5 6">
    <name type="scientific">Candidatus Uhrbacteria bacterium GW2011_GWF2_46_218</name>
    <dbReference type="NCBI Taxonomy" id="1619001"/>
    <lineage>
        <taxon>Bacteria</taxon>
        <taxon>Candidatus Uhriibacteriota</taxon>
    </lineage>
</organism>
<keyword evidence="2 5" id="KW-0378">Hydrolase</keyword>
<feature type="domain" description="Nudix hydrolase" evidence="4">
    <location>
        <begin position="75"/>
        <end position="203"/>
    </location>
</feature>
<dbReference type="PANTHER" id="PTHR11839:SF18">
    <property type="entry name" value="NUDIX HYDROLASE DOMAIN-CONTAINING PROTEIN"/>
    <property type="match status" value="1"/>
</dbReference>